<protein>
    <recommendedName>
        <fullName evidence="4">Lipoprotein</fullName>
    </recommendedName>
</protein>
<reference evidence="2" key="1">
    <citation type="submission" date="2020-10" db="EMBL/GenBank/DDBJ databases">
        <authorList>
            <person name="Gilroy R."/>
        </authorList>
    </citation>
    <scope>NUCLEOTIDE SEQUENCE</scope>
    <source>
        <strain evidence="2">G3-3990</strain>
    </source>
</reference>
<comment type="caution">
    <text evidence="2">The sequence shown here is derived from an EMBL/GenBank/DDBJ whole genome shotgun (WGS) entry which is preliminary data.</text>
</comment>
<gene>
    <name evidence="2" type="ORF">IAA73_06525</name>
</gene>
<keyword evidence="1" id="KW-0812">Transmembrane</keyword>
<evidence type="ECO:0008006" key="4">
    <source>
        <dbReference type="Google" id="ProtNLM"/>
    </source>
</evidence>
<keyword evidence="1" id="KW-1133">Transmembrane helix</keyword>
<keyword evidence="1" id="KW-0472">Membrane</keyword>
<dbReference type="Proteomes" id="UP000823641">
    <property type="component" value="Unassembled WGS sequence"/>
</dbReference>
<feature type="transmembrane region" description="Helical" evidence="1">
    <location>
        <begin position="7"/>
        <end position="25"/>
    </location>
</feature>
<evidence type="ECO:0000313" key="3">
    <source>
        <dbReference type="Proteomes" id="UP000823641"/>
    </source>
</evidence>
<dbReference type="EMBL" id="JADIMG010000065">
    <property type="protein sequence ID" value="MBO8459966.1"/>
    <property type="molecule type" value="Genomic_DNA"/>
</dbReference>
<organism evidence="2 3">
    <name type="scientific">Candidatus Gallipaludibacter merdavium</name>
    <dbReference type="NCBI Taxonomy" id="2840839"/>
    <lineage>
        <taxon>Bacteria</taxon>
        <taxon>Pseudomonadati</taxon>
        <taxon>Bacteroidota</taxon>
        <taxon>Bacteroidia</taxon>
        <taxon>Bacteroidales</taxon>
        <taxon>Candidatus Gallipaludibacter</taxon>
    </lineage>
</organism>
<reference evidence="2" key="2">
    <citation type="journal article" date="2021" name="PeerJ">
        <title>Extensive microbial diversity within the chicken gut microbiome revealed by metagenomics and culture.</title>
        <authorList>
            <person name="Gilroy R."/>
            <person name="Ravi A."/>
            <person name="Getino M."/>
            <person name="Pursley I."/>
            <person name="Horton D.L."/>
            <person name="Alikhan N.F."/>
            <person name="Baker D."/>
            <person name="Gharbi K."/>
            <person name="Hall N."/>
            <person name="Watson M."/>
            <person name="Adriaenssens E.M."/>
            <person name="Foster-Nyarko E."/>
            <person name="Jarju S."/>
            <person name="Secka A."/>
            <person name="Antonio M."/>
            <person name="Oren A."/>
            <person name="Chaudhuri R.R."/>
            <person name="La Ragione R."/>
            <person name="Hildebrand F."/>
            <person name="Pallen M.J."/>
        </authorList>
    </citation>
    <scope>NUCLEOTIDE SEQUENCE</scope>
    <source>
        <strain evidence="2">G3-3990</strain>
    </source>
</reference>
<sequence length="295" mass="34351">MKTNKKWMAYLPVILFFTACMEYHYPGSPTQRGEEIYNTWNNSFQEFTFNYFGKVVLLNEVLQTPTPQQKDSLIKVYFGGYDRIHMYEDSTYVINIYDNNYYYDENFSYVDPICRMLVRTYGDDLMATGTKWTIVLNLPENFTYTPQTAPDGMQRLYSEPAPMETGFMYYPYYMPFDITNLGNGQFRFKDVEGAETLDYFSVDYLLTFNNREVVPGVIVTDRMQIEGKGRLSADMGRAIMDYQLTGYEIDKYGPKAGTVQITAIQRSTGEKREVKVECKSSGYTLTYEGVVTEYF</sequence>
<evidence type="ECO:0000313" key="2">
    <source>
        <dbReference type="EMBL" id="MBO8459966.1"/>
    </source>
</evidence>
<dbReference type="AlphaFoldDB" id="A0A9D9HTL7"/>
<evidence type="ECO:0000256" key="1">
    <source>
        <dbReference type="SAM" id="Phobius"/>
    </source>
</evidence>
<name>A0A9D9HTL7_9BACT</name>
<proteinExistence type="predicted"/>
<accession>A0A9D9HTL7</accession>
<dbReference type="PROSITE" id="PS51257">
    <property type="entry name" value="PROKAR_LIPOPROTEIN"/>
    <property type="match status" value="1"/>
</dbReference>